<dbReference type="EMBL" id="FOET01000001">
    <property type="protein sequence ID" value="SEP58055.1"/>
    <property type="molecule type" value="Genomic_DNA"/>
</dbReference>
<evidence type="ECO:0000256" key="3">
    <source>
        <dbReference type="ARBA" id="ARBA00011890"/>
    </source>
</evidence>
<dbReference type="Pfam" id="PF01135">
    <property type="entry name" value="PCMT"/>
    <property type="match status" value="1"/>
</dbReference>
<sequence length="387" mass="41404">MNAVTGTAADTAQRWQGHHRRLLDGLSASGALTPDWRPSFEAVPRHRFLPERIWRYGAGGYVPVHRAGEPGTWWELAYADEPVVTQLDDGTAGGPGEATSSSSMPSLVARMLAELEVGHGGERVLEIGTGTGWNAALLVHRLGDARVVTVEVDPSLAERARQALASAGRAPRVVWGDGAAGWARGAPYDRVLATCSVLRVPGAWVAQTVPGGRIVVPLHRDVWSGGLVSLTVQDGGLAQGTFTGRAWFMPLRADRLPSLPVDSATGRRSATGPDPARITEPGFCAWAFARLPDITMTYADEDGGVRRVWLTGRDGSAATAAGYGRTGDGCGPLEVWQYGPASLWDRVEAAWRAYEAEGCPRQGEFGLTVTRDGRQEIWLRDPGRVIG</sequence>
<dbReference type="CDD" id="cd02440">
    <property type="entry name" value="AdoMet_MTases"/>
    <property type="match status" value="1"/>
</dbReference>
<comment type="similarity">
    <text evidence="2">Belongs to the methyltransferase superfamily. L-isoaspartyl/D-aspartyl protein methyltransferase family.</text>
</comment>
<evidence type="ECO:0000313" key="12">
    <source>
        <dbReference type="EMBL" id="SEP58055.1"/>
    </source>
</evidence>
<dbReference type="Proteomes" id="UP000199055">
    <property type="component" value="Unassembled WGS sequence"/>
</dbReference>
<evidence type="ECO:0000256" key="11">
    <source>
        <dbReference type="ARBA" id="ARBA00031350"/>
    </source>
</evidence>
<dbReference type="SUPFAM" id="SSF53335">
    <property type="entry name" value="S-adenosyl-L-methionine-dependent methyltransferases"/>
    <property type="match status" value="1"/>
</dbReference>
<proteinExistence type="inferred from homology"/>
<evidence type="ECO:0000256" key="7">
    <source>
        <dbReference type="ARBA" id="ARBA00022679"/>
    </source>
</evidence>
<dbReference type="InterPro" id="IPR000682">
    <property type="entry name" value="PCMT"/>
</dbReference>
<dbReference type="PANTHER" id="PTHR11579:SF0">
    <property type="entry name" value="PROTEIN-L-ISOASPARTATE(D-ASPARTATE) O-METHYLTRANSFERASE"/>
    <property type="match status" value="1"/>
</dbReference>
<protein>
    <recommendedName>
        <fullName evidence="4">Protein-L-isoaspartate O-methyltransferase</fullName>
        <ecNumber evidence="3">2.1.1.77</ecNumber>
    </recommendedName>
    <alternativeName>
        <fullName evidence="11">L-isoaspartyl protein carboxyl methyltransferase</fullName>
    </alternativeName>
    <alternativeName>
        <fullName evidence="9">Protein L-isoaspartyl methyltransferase</fullName>
    </alternativeName>
    <alternativeName>
        <fullName evidence="10">Protein-beta-aspartate methyltransferase</fullName>
    </alternativeName>
</protein>
<evidence type="ECO:0000256" key="1">
    <source>
        <dbReference type="ARBA" id="ARBA00004496"/>
    </source>
</evidence>
<dbReference type="GO" id="GO:0004719">
    <property type="term" value="F:protein-L-isoaspartate (D-aspartate) O-methyltransferase activity"/>
    <property type="evidence" value="ECO:0007669"/>
    <property type="project" value="UniProtKB-EC"/>
</dbReference>
<keyword evidence="8" id="KW-0949">S-adenosyl-L-methionine</keyword>
<dbReference type="GO" id="GO:0005737">
    <property type="term" value="C:cytoplasm"/>
    <property type="evidence" value="ECO:0007669"/>
    <property type="project" value="UniProtKB-SubCell"/>
</dbReference>
<gene>
    <name evidence="12" type="ORF">SAMN05216481_101232</name>
</gene>
<dbReference type="InterPro" id="IPR029063">
    <property type="entry name" value="SAM-dependent_MTases_sf"/>
</dbReference>
<dbReference type="STRING" id="403935.SAMN05216481_101232"/>
<evidence type="ECO:0000256" key="2">
    <source>
        <dbReference type="ARBA" id="ARBA00005369"/>
    </source>
</evidence>
<evidence type="ECO:0000313" key="13">
    <source>
        <dbReference type="Proteomes" id="UP000199055"/>
    </source>
</evidence>
<dbReference type="GO" id="GO:0032259">
    <property type="term" value="P:methylation"/>
    <property type="evidence" value="ECO:0007669"/>
    <property type="project" value="UniProtKB-KW"/>
</dbReference>
<reference evidence="13" key="1">
    <citation type="submission" date="2016-10" db="EMBL/GenBank/DDBJ databases">
        <authorList>
            <person name="Varghese N."/>
            <person name="Submissions S."/>
        </authorList>
    </citation>
    <scope>NUCLEOTIDE SEQUENCE [LARGE SCALE GENOMIC DNA]</scope>
    <source>
        <strain evidence="13">CGMCC 4.3519</strain>
    </source>
</reference>
<accession>A0A1H8Z0T4</accession>
<evidence type="ECO:0000256" key="5">
    <source>
        <dbReference type="ARBA" id="ARBA00022490"/>
    </source>
</evidence>
<dbReference type="EC" id="2.1.1.77" evidence="3"/>
<organism evidence="12 13">
    <name type="scientific">Streptomyces radiopugnans</name>
    <dbReference type="NCBI Taxonomy" id="403935"/>
    <lineage>
        <taxon>Bacteria</taxon>
        <taxon>Bacillati</taxon>
        <taxon>Actinomycetota</taxon>
        <taxon>Actinomycetes</taxon>
        <taxon>Kitasatosporales</taxon>
        <taxon>Streptomycetaceae</taxon>
        <taxon>Streptomyces</taxon>
    </lineage>
</organism>
<evidence type="ECO:0000256" key="6">
    <source>
        <dbReference type="ARBA" id="ARBA00022603"/>
    </source>
</evidence>
<comment type="subcellular location">
    <subcellularLocation>
        <location evidence="1">Cytoplasm</location>
    </subcellularLocation>
</comment>
<evidence type="ECO:0000256" key="9">
    <source>
        <dbReference type="ARBA" id="ARBA00030757"/>
    </source>
</evidence>
<evidence type="ECO:0000256" key="8">
    <source>
        <dbReference type="ARBA" id="ARBA00022691"/>
    </source>
</evidence>
<dbReference type="AlphaFoldDB" id="A0A1H8Z0T4"/>
<dbReference type="PANTHER" id="PTHR11579">
    <property type="entry name" value="PROTEIN-L-ISOASPARTATE O-METHYLTRANSFERASE"/>
    <property type="match status" value="1"/>
</dbReference>
<keyword evidence="6 12" id="KW-0489">Methyltransferase</keyword>
<keyword evidence="7 12" id="KW-0808">Transferase</keyword>
<dbReference type="Gene3D" id="3.40.50.150">
    <property type="entry name" value="Vaccinia Virus protein VP39"/>
    <property type="match status" value="1"/>
</dbReference>
<evidence type="ECO:0000256" key="4">
    <source>
        <dbReference type="ARBA" id="ARBA00013346"/>
    </source>
</evidence>
<name>A0A1H8Z0T4_9ACTN</name>
<keyword evidence="13" id="KW-1185">Reference proteome</keyword>
<evidence type="ECO:0000256" key="10">
    <source>
        <dbReference type="ARBA" id="ARBA00031323"/>
    </source>
</evidence>
<keyword evidence="5" id="KW-0963">Cytoplasm</keyword>